<protein>
    <submittedName>
        <fullName evidence="1">Uncharacterized protein</fullName>
    </submittedName>
</protein>
<accession>A0A0A9AKD0</accession>
<proteinExistence type="predicted"/>
<dbReference type="EMBL" id="GBRH01245776">
    <property type="protein sequence ID" value="JAD52119.1"/>
    <property type="molecule type" value="Transcribed_RNA"/>
</dbReference>
<reference evidence="1" key="2">
    <citation type="journal article" date="2015" name="Data Brief">
        <title>Shoot transcriptome of the giant reed, Arundo donax.</title>
        <authorList>
            <person name="Barrero R.A."/>
            <person name="Guerrero F.D."/>
            <person name="Moolhuijzen P."/>
            <person name="Goolsby J.A."/>
            <person name="Tidwell J."/>
            <person name="Bellgard S.E."/>
            <person name="Bellgard M.I."/>
        </authorList>
    </citation>
    <scope>NUCLEOTIDE SEQUENCE</scope>
    <source>
        <tissue evidence="1">Shoot tissue taken approximately 20 cm above the soil surface</tissue>
    </source>
</reference>
<name>A0A0A9AKD0_ARUDO</name>
<reference evidence="1" key="1">
    <citation type="submission" date="2014-09" db="EMBL/GenBank/DDBJ databases">
        <authorList>
            <person name="Magalhaes I.L.F."/>
            <person name="Oliveira U."/>
            <person name="Santos F.R."/>
            <person name="Vidigal T.H.D.A."/>
            <person name="Brescovit A.D."/>
            <person name="Santos A.J."/>
        </authorList>
    </citation>
    <scope>NUCLEOTIDE SEQUENCE</scope>
    <source>
        <tissue evidence="1">Shoot tissue taken approximately 20 cm above the soil surface</tissue>
    </source>
</reference>
<dbReference type="AlphaFoldDB" id="A0A0A9AKD0"/>
<evidence type="ECO:0000313" key="1">
    <source>
        <dbReference type="EMBL" id="JAD52119.1"/>
    </source>
</evidence>
<organism evidence="1">
    <name type="scientific">Arundo donax</name>
    <name type="common">Giant reed</name>
    <name type="synonym">Donax arundinaceus</name>
    <dbReference type="NCBI Taxonomy" id="35708"/>
    <lineage>
        <taxon>Eukaryota</taxon>
        <taxon>Viridiplantae</taxon>
        <taxon>Streptophyta</taxon>
        <taxon>Embryophyta</taxon>
        <taxon>Tracheophyta</taxon>
        <taxon>Spermatophyta</taxon>
        <taxon>Magnoliopsida</taxon>
        <taxon>Liliopsida</taxon>
        <taxon>Poales</taxon>
        <taxon>Poaceae</taxon>
        <taxon>PACMAD clade</taxon>
        <taxon>Arundinoideae</taxon>
        <taxon>Arundineae</taxon>
        <taxon>Arundo</taxon>
    </lineage>
</organism>
<sequence length="81" mass="9631">MCLVKEFEYIPIDKGVAFIFFSHHLTPHIKVLFKSMNDFAYKEIAYIFLNSENCSVIQWTLMELSSEFIMYLLFILKDSHT</sequence>